<dbReference type="CDD" id="cd03768">
    <property type="entry name" value="SR_ResInv"/>
    <property type="match status" value="1"/>
</dbReference>
<keyword evidence="2" id="KW-0238">DNA-binding</keyword>
<dbReference type="GO" id="GO:0006310">
    <property type="term" value="P:DNA recombination"/>
    <property type="evidence" value="ECO:0007669"/>
    <property type="project" value="UniProtKB-KW"/>
</dbReference>
<evidence type="ECO:0000256" key="4">
    <source>
        <dbReference type="PIRSR" id="PIRSR606118-50"/>
    </source>
</evidence>
<name>A0ABD7HMA9_9MYCO</name>
<accession>A0ABD7HMA9</accession>
<feature type="domain" description="Resolvase/invertase-type recombinase catalytic" evidence="5">
    <location>
        <begin position="4"/>
        <end position="140"/>
    </location>
</feature>
<reference evidence="6 7" key="1">
    <citation type="submission" date="2018-08" db="EMBL/GenBank/DDBJ databases">
        <title>Linezolid Resistance in Mycobacterium abscessus: MIC Distribution and Comprehensive Investigation of Resistance Mechanisms.</title>
        <authorList>
            <person name="Ye M."/>
            <person name="Xu L."/>
            <person name="Zou Y."/>
            <person name="Li B."/>
            <person name="Guo Q."/>
            <person name="Zhang Y."/>
            <person name="Zhan M."/>
            <person name="Xu B."/>
            <person name="Yu F."/>
            <person name="Zhang Z."/>
            <person name="Chu H."/>
        </authorList>
    </citation>
    <scope>NUCLEOTIDE SEQUENCE [LARGE SCALE GENOMIC DNA]</scope>
    <source>
        <strain evidence="6 7">G143</strain>
    </source>
</reference>
<dbReference type="InterPro" id="IPR050639">
    <property type="entry name" value="SSR_resolvase"/>
</dbReference>
<evidence type="ECO:0000256" key="3">
    <source>
        <dbReference type="ARBA" id="ARBA00023172"/>
    </source>
</evidence>
<dbReference type="InterPro" id="IPR036162">
    <property type="entry name" value="Resolvase-like_N_sf"/>
</dbReference>
<proteinExistence type="predicted"/>
<dbReference type="InterPro" id="IPR006119">
    <property type="entry name" value="Resolv_N"/>
</dbReference>
<comment type="caution">
    <text evidence="6">The sequence shown here is derived from an EMBL/GenBank/DDBJ whole genome shotgun (WGS) entry which is preliminary data.</text>
</comment>
<dbReference type="EMBL" id="QXBN01000012">
    <property type="protein sequence ID" value="RIT36807.1"/>
    <property type="molecule type" value="Genomic_DNA"/>
</dbReference>
<dbReference type="PANTHER" id="PTHR30461:SF2">
    <property type="entry name" value="SERINE RECOMBINASE PINE-RELATED"/>
    <property type="match status" value="1"/>
</dbReference>
<evidence type="ECO:0000256" key="2">
    <source>
        <dbReference type="ARBA" id="ARBA00023125"/>
    </source>
</evidence>
<dbReference type="SUPFAM" id="SSF53041">
    <property type="entry name" value="Resolvase-like"/>
    <property type="match status" value="1"/>
</dbReference>
<dbReference type="PROSITE" id="PS00398">
    <property type="entry name" value="RECOMBINASES_2"/>
    <property type="match status" value="1"/>
</dbReference>
<dbReference type="InterPro" id="IPR006118">
    <property type="entry name" value="Recombinase_CS"/>
</dbReference>
<keyword evidence="1" id="KW-0229">DNA integration</keyword>
<evidence type="ECO:0000256" key="1">
    <source>
        <dbReference type="ARBA" id="ARBA00022908"/>
    </source>
</evidence>
<dbReference type="PANTHER" id="PTHR30461">
    <property type="entry name" value="DNA-INVERTASE FROM LAMBDOID PROPHAGE"/>
    <property type="match status" value="1"/>
</dbReference>
<dbReference type="PROSITE" id="PS51736">
    <property type="entry name" value="RECOMBINASES_3"/>
    <property type="match status" value="1"/>
</dbReference>
<sequence>MAGILVGYARCSTRGQDLRAQQSALRAAGIAPDRIYTDAGYTGRNTDRPGLKLALAVVREGDTLVVTKLDRLGRSILDLHRIANELTDKGVKLSWSGTVYNPLDPAGKLFFSMLAAFAEFESDLIRARTIEGMAEARKAGRIAGKKPKLTPLQQKRLYNDYESGQYTTAQLMELYPLKRSALYATIERERGRRELAQESLAV</sequence>
<dbReference type="Proteomes" id="UP000284557">
    <property type="component" value="Unassembled WGS sequence"/>
</dbReference>
<dbReference type="Pfam" id="PF00239">
    <property type="entry name" value="Resolvase"/>
    <property type="match status" value="1"/>
</dbReference>
<dbReference type="AlphaFoldDB" id="A0ABD7HMA9"/>
<protein>
    <submittedName>
        <fullName evidence="6">Recombinase family protein</fullName>
    </submittedName>
</protein>
<keyword evidence="3" id="KW-0233">DNA recombination</keyword>
<evidence type="ECO:0000313" key="6">
    <source>
        <dbReference type="EMBL" id="RIT36807.1"/>
    </source>
</evidence>
<dbReference type="Gene3D" id="3.40.50.1390">
    <property type="entry name" value="Resolvase, N-terminal catalytic domain"/>
    <property type="match status" value="1"/>
</dbReference>
<dbReference type="SMART" id="SM00857">
    <property type="entry name" value="Resolvase"/>
    <property type="match status" value="1"/>
</dbReference>
<evidence type="ECO:0000313" key="7">
    <source>
        <dbReference type="Proteomes" id="UP000284557"/>
    </source>
</evidence>
<dbReference type="GO" id="GO:0003677">
    <property type="term" value="F:DNA binding"/>
    <property type="evidence" value="ECO:0007669"/>
    <property type="project" value="UniProtKB-KW"/>
</dbReference>
<dbReference type="GO" id="GO:0015074">
    <property type="term" value="P:DNA integration"/>
    <property type="evidence" value="ECO:0007669"/>
    <property type="project" value="UniProtKB-KW"/>
</dbReference>
<organism evidence="6 7">
    <name type="scientific">Mycobacteroides abscessus</name>
    <dbReference type="NCBI Taxonomy" id="36809"/>
    <lineage>
        <taxon>Bacteria</taxon>
        <taxon>Bacillati</taxon>
        <taxon>Actinomycetota</taxon>
        <taxon>Actinomycetes</taxon>
        <taxon>Mycobacteriales</taxon>
        <taxon>Mycobacteriaceae</taxon>
        <taxon>Mycobacteroides</taxon>
    </lineage>
</organism>
<gene>
    <name evidence="6" type="ORF">D2E76_16270</name>
</gene>
<evidence type="ECO:0000259" key="5">
    <source>
        <dbReference type="PROSITE" id="PS51736"/>
    </source>
</evidence>
<feature type="active site" description="O-(5'-phospho-DNA)-serine intermediate" evidence="4">
    <location>
        <position position="12"/>
    </location>
</feature>
<dbReference type="RefSeq" id="WP_074321976.1">
    <property type="nucleotide sequence ID" value="NZ_QXBN01000012.1"/>
</dbReference>